<protein>
    <submittedName>
        <fullName evidence="1">Uncharacterized protein</fullName>
    </submittedName>
</protein>
<dbReference type="EMBL" id="ML210227">
    <property type="protein sequence ID" value="TFK22994.1"/>
    <property type="molecule type" value="Genomic_DNA"/>
</dbReference>
<keyword evidence="2" id="KW-1185">Reference proteome</keyword>
<evidence type="ECO:0000313" key="1">
    <source>
        <dbReference type="EMBL" id="TFK22994.1"/>
    </source>
</evidence>
<dbReference type="Proteomes" id="UP000307440">
    <property type="component" value="Unassembled WGS sequence"/>
</dbReference>
<name>A0A5C3KRF3_COPMA</name>
<dbReference type="AlphaFoldDB" id="A0A5C3KRF3"/>
<reference evidence="1 2" key="1">
    <citation type="journal article" date="2019" name="Nat. Ecol. Evol.">
        <title>Megaphylogeny resolves global patterns of mushroom evolution.</title>
        <authorList>
            <person name="Varga T."/>
            <person name="Krizsan K."/>
            <person name="Foldi C."/>
            <person name="Dima B."/>
            <person name="Sanchez-Garcia M."/>
            <person name="Sanchez-Ramirez S."/>
            <person name="Szollosi G.J."/>
            <person name="Szarkandi J.G."/>
            <person name="Papp V."/>
            <person name="Albert L."/>
            <person name="Andreopoulos W."/>
            <person name="Angelini C."/>
            <person name="Antonin V."/>
            <person name="Barry K.W."/>
            <person name="Bougher N.L."/>
            <person name="Buchanan P."/>
            <person name="Buyck B."/>
            <person name="Bense V."/>
            <person name="Catcheside P."/>
            <person name="Chovatia M."/>
            <person name="Cooper J."/>
            <person name="Damon W."/>
            <person name="Desjardin D."/>
            <person name="Finy P."/>
            <person name="Geml J."/>
            <person name="Haridas S."/>
            <person name="Hughes K."/>
            <person name="Justo A."/>
            <person name="Karasinski D."/>
            <person name="Kautmanova I."/>
            <person name="Kiss B."/>
            <person name="Kocsube S."/>
            <person name="Kotiranta H."/>
            <person name="LaButti K.M."/>
            <person name="Lechner B.E."/>
            <person name="Liimatainen K."/>
            <person name="Lipzen A."/>
            <person name="Lukacs Z."/>
            <person name="Mihaltcheva S."/>
            <person name="Morgado L.N."/>
            <person name="Niskanen T."/>
            <person name="Noordeloos M.E."/>
            <person name="Ohm R.A."/>
            <person name="Ortiz-Santana B."/>
            <person name="Ovrebo C."/>
            <person name="Racz N."/>
            <person name="Riley R."/>
            <person name="Savchenko A."/>
            <person name="Shiryaev A."/>
            <person name="Soop K."/>
            <person name="Spirin V."/>
            <person name="Szebenyi C."/>
            <person name="Tomsovsky M."/>
            <person name="Tulloss R.E."/>
            <person name="Uehling J."/>
            <person name="Grigoriev I.V."/>
            <person name="Vagvolgyi C."/>
            <person name="Papp T."/>
            <person name="Martin F.M."/>
            <person name="Miettinen O."/>
            <person name="Hibbett D.S."/>
            <person name="Nagy L.G."/>
        </authorList>
    </citation>
    <scope>NUCLEOTIDE SEQUENCE [LARGE SCALE GENOMIC DNA]</scope>
    <source>
        <strain evidence="1 2">CBS 121175</strain>
    </source>
</reference>
<accession>A0A5C3KRF3</accession>
<organism evidence="1 2">
    <name type="scientific">Coprinopsis marcescibilis</name>
    <name type="common">Agaric fungus</name>
    <name type="synonym">Psathyrella marcescibilis</name>
    <dbReference type="NCBI Taxonomy" id="230819"/>
    <lineage>
        <taxon>Eukaryota</taxon>
        <taxon>Fungi</taxon>
        <taxon>Dikarya</taxon>
        <taxon>Basidiomycota</taxon>
        <taxon>Agaricomycotina</taxon>
        <taxon>Agaricomycetes</taxon>
        <taxon>Agaricomycetidae</taxon>
        <taxon>Agaricales</taxon>
        <taxon>Agaricineae</taxon>
        <taxon>Psathyrellaceae</taxon>
        <taxon>Coprinopsis</taxon>
    </lineage>
</organism>
<proteinExistence type="predicted"/>
<sequence>MEGIGEEGTKRKKGCQIGYPDHCNLLPVLEEGNGSPLSVIAGGTELWARKLACVVVVEDPSVEDNWKPVCQAGTQWMVDEPFTFADLDFELLSDGGNTDGVDEATVDVEGTSGSVAAGRHDERRALRGEFSSLTPRAALSRSYIAPESARAFDWDDDKQYLSKMEKYVHVTTVLHWNNWICLPEQELSLKDASVMFKH</sequence>
<gene>
    <name evidence="1" type="ORF">FA15DRAFT_657034</name>
</gene>
<evidence type="ECO:0000313" key="2">
    <source>
        <dbReference type="Proteomes" id="UP000307440"/>
    </source>
</evidence>